<protein>
    <recommendedName>
        <fullName evidence="2">DUF1064 domain-containing protein</fullName>
    </recommendedName>
</protein>
<evidence type="ECO:0000313" key="1">
    <source>
        <dbReference type="EMBL" id="KKM86001.1"/>
    </source>
</evidence>
<dbReference type="Gene3D" id="3.40.91.30">
    <property type="match status" value="1"/>
</dbReference>
<reference evidence="1" key="1">
    <citation type="journal article" date="2015" name="Nature">
        <title>Complex archaea that bridge the gap between prokaryotes and eukaryotes.</title>
        <authorList>
            <person name="Spang A."/>
            <person name="Saw J.H."/>
            <person name="Jorgensen S.L."/>
            <person name="Zaremba-Niedzwiedzka K."/>
            <person name="Martijn J."/>
            <person name="Lind A.E."/>
            <person name="van Eijk R."/>
            <person name="Schleper C."/>
            <person name="Guy L."/>
            <person name="Ettema T.J."/>
        </authorList>
    </citation>
    <scope>NUCLEOTIDE SEQUENCE</scope>
</reference>
<dbReference type="AlphaFoldDB" id="A0A0F9LFL3"/>
<gene>
    <name evidence="1" type="ORF">LCGC14_1283330</name>
</gene>
<evidence type="ECO:0008006" key="2">
    <source>
        <dbReference type="Google" id="ProtNLM"/>
    </source>
</evidence>
<organism evidence="1">
    <name type="scientific">marine sediment metagenome</name>
    <dbReference type="NCBI Taxonomy" id="412755"/>
    <lineage>
        <taxon>unclassified sequences</taxon>
        <taxon>metagenomes</taxon>
        <taxon>ecological metagenomes</taxon>
    </lineage>
</organism>
<dbReference type="EMBL" id="LAZR01007323">
    <property type="protein sequence ID" value="KKM86001.1"/>
    <property type="molecule type" value="Genomic_DNA"/>
</dbReference>
<name>A0A0F9LFL3_9ZZZZ</name>
<sequence>MANFGHVEKITTSVGNRKYTFRSKLEYRYAVYLQLLEEQGLIEKWVYEPQDMALEFQHGRYGNIRKYLPDFGVCDNEDFWEIHETKGFFKSIDYTKLKKYSELMDYPVTLIFANLANTKSHRAQYNRAKRLEPHIKRVIFDANKTILTPIKHLFEY</sequence>
<proteinExistence type="predicted"/>
<comment type="caution">
    <text evidence="1">The sequence shown here is derived from an EMBL/GenBank/DDBJ whole genome shotgun (WGS) entry which is preliminary data.</text>
</comment>
<accession>A0A0F9LFL3</accession>